<reference evidence="1" key="1">
    <citation type="submission" date="2022-06" db="EMBL/GenBank/DDBJ databases">
        <title>The First Complete Genome of the Simian Malaria Parasite Plasmodium brasilianum.</title>
        <authorList>
            <person name="Bajic M."/>
            <person name="Ravishankar S."/>
        </authorList>
    </citation>
    <scope>NUCLEOTIDE SEQUENCE</scope>
    <source>
        <strain evidence="1">Bolivian I</strain>
    </source>
</reference>
<evidence type="ECO:0000313" key="2">
    <source>
        <dbReference type="Proteomes" id="UP001056978"/>
    </source>
</evidence>
<accession>A0ACB9YEW8</accession>
<keyword evidence="2" id="KW-1185">Reference proteome</keyword>
<proteinExistence type="predicted"/>
<dbReference type="Proteomes" id="UP001056978">
    <property type="component" value="Chromosome 2"/>
</dbReference>
<gene>
    <name evidence="1" type="ORF">MKS88_000784</name>
</gene>
<comment type="caution">
    <text evidence="1">The sequence shown here is derived from an EMBL/GenBank/DDBJ whole genome shotgun (WGS) entry which is preliminary data.</text>
</comment>
<name>A0ACB9YEW8_PLABR</name>
<protein>
    <submittedName>
        <fullName evidence="1">Uncharacterized protein</fullName>
    </submittedName>
</protein>
<dbReference type="EMBL" id="CM043770">
    <property type="protein sequence ID" value="KAI4841016.1"/>
    <property type="molecule type" value="Genomic_DNA"/>
</dbReference>
<sequence length="174" mass="20723">MIELKIKLFIFIQITLFFLLMRICHLGNDERLVKTYLKENCKYIKKLNTITYGLLTRCKHCVDLNIVNLKKDIPINGMCKKTFSHIENEIFKELYYNDFLKNTKTIDKKTYKNIVRKKYGLLVSLHLLLCLLLLIVFIVDLSVGIAYKSVSIMSAIFYYDNKVKKYEKIKYEKR</sequence>
<evidence type="ECO:0000313" key="1">
    <source>
        <dbReference type="EMBL" id="KAI4841016.1"/>
    </source>
</evidence>
<organism evidence="1 2">
    <name type="scientific">Plasmodium brasilianum</name>
    <dbReference type="NCBI Taxonomy" id="5824"/>
    <lineage>
        <taxon>Eukaryota</taxon>
        <taxon>Sar</taxon>
        <taxon>Alveolata</taxon>
        <taxon>Apicomplexa</taxon>
        <taxon>Aconoidasida</taxon>
        <taxon>Haemosporida</taxon>
        <taxon>Plasmodiidae</taxon>
        <taxon>Plasmodium</taxon>
        <taxon>Plasmodium (Plasmodium)</taxon>
    </lineage>
</organism>